<accession>A0A2V1HWY3</accession>
<keyword evidence="7" id="KW-0598">Phosphotransferase system</keyword>
<protein>
    <recommendedName>
        <fullName evidence="2">Mannitol-specific phosphotransferase enzyme IIA component</fullName>
    </recommendedName>
    <alternativeName>
        <fullName evidence="10">EIIA</fullName>
    </alternativeName>
    <alternativeName>
        <fullName evidence="11">EIII</fullName>
    </alternativeName>
    <alternativeName>
        <fullName evidence="9">PTS system mannitol-specific EIIA component</fullName>
    </alternativeName>
</protein>
<evidence type="ECO:0000259" key="12">
    <source>
        <dbReference type="PROSITE" id="PS51094"/>
    </source>
</evidence>
<dbReference type="EMBL" id="QEOP01000001">
    <property type="protein sequence ID" value="PVZ95077.1"/>
    <property type="molecule type" value="Genomic_DNA"/>
</dbReference>
<dbReference type="Pfam" id="PF00359">
    <property type="entry name" value="PTS_EIIA_2"/>
    <property type="match status" value="1"/>
</dbReference>
<comment type="function">
    <text evidence="1">The phosphoenolpyruvate-dependent sugar phosphotransferase system (sugar PTS), a major carbohydrate active transport system, catalyzes the phosphorylation of incoming sugar substrates concomitantly with their translocation across the cell membrane. The enzyme II CmtAB PTS system is involved in D-mannitol transport.</text>
</comment>
<evidence type="ECO:0000256" key="3">
    <source>
        <dbReference type="ARBA" id="ARBA00022448"/>
    </source>
</evidence>
<evidence type="ECO:0000313" key="13">
    <source>
        <dbReference type="EMBL" id="PVZ95077.1"/>
    </source>
</evidence>
<keyword evidence="3" id="KW-0813">Transport</keyword>
<evidence type="ECO:0000256" key="9">
    <source>
        <dbReference type="ARBA" id="ARBA00029908"/>
    </source>
</evidence>
<dbReference type="InterPro" id="IPR002178">
    <property type="entry name" value="PTS_EIIA_type-2_dom"/>
</dbReference>
<evidence type="ECO:0000256" key="5">
    <source>
        <dbReference type="ARBA" id="ARBA00022597"/>
    </source>
</evidence>
<dbReference type="RefSeq" id="WP_116754815.1">
    <property type="nucleotide sequence ID" value="NZ_JBHUEX010000001.1"/>
</dbReference>
<feature type="domain" description="PTS EIIA type-2" evidence="12">
    <location>
        <begin position="2"/>
        <end position="141"/>
    </location>
</feature>
<evidence type="ECO:0000256" key="1">
    <source>
        <dbReference type="ARBA" id="ARBA00002434"/>
    </source>
</evidence>
<reference evidence="13 14" key="1">
    <citation type="submission" date="2018-05" db="EMBL/GenBank/DDBJ databases">
        <title>Amnibacterium sp. M8JJ-5, whole genome shotgun sequence.</title>
        <authorList>
            <person name="Tuo L."/>
        </authorList>
    </citation>
    <scope>NUCLEOTIDE SEQUENCE [LARGE SCALE GENOMIC DNA]</scope>
    <source>
        <strain evidence="13 14">M8JJ-5</strain>
    </source>
</reference>
<evidence type="ECO:0000256" key="10">
    <source>
        <dbReference type="ARBA" id="ARBA00030956"/>
    </source>
</evidence>
<dbReference type="OrthoDB" id="1640042at2"/>
<organism evidence="13 14">
    <name type="scientific">Amnibacterium flavum</name>
    <dbReference type="NCBI Taxonomy" id="2173173"/>
    <lineage>
        <taxon>Bacteria</taxon>
        <taxon>Bacillati</taxon>
        <taxon>Actinomycetota</taxon>
        <taxon>Actinomycetes</taxon>
        <taxon>Micrococcales</taxon>
        <taxon>Microbacteriaceae</taxon>
        <taxon>Amnibacterium</taxon>
    </lineage>
</organism>
<keyword evidence="6" id="KW-0808">Transferase</keyword>
<gene>
    <name evidence="13" type="ORF">DDQ50_00665</name>
</gene>
<dbReference type="PANTHER" id="PTHR30181:SF2">
    <property type="entry name" value="PTS SYSTEM MANNITOL-SPECIFIC EIICBA COMPONENT"/>
    <property type="match status" value="1"/>
</dbReference>
<proteinExistence type="predicted"/>
<dbReference type="Proteomes" id="UP000244893">
    <property type="component" value="Unassembled WGS sequence"/>
</dbReference>
<dbReference type="PROSITE" id="PS00372">
    <property type="entry name" value="PTS_EIIA_TYPE_2_HIS"/>
    <property type="match status" value="1"/>
</dbReference>
<keyword evidence="8" id="KW-0418">Kinase</keyword>
<dbReference type="GO" id="GO:0090563">
    <property type="term" value="F:protein-phosphocysteine-sugar phosphotransferase activity"/>
    <property type="evidence" value="ECO:0007669"/>
    <property type="project" value="TreeGrafter"/>
</dbReference>
<dbReference type="InterPro" id="IPR016152">
    <property type="entry name" value="PTrfase/Anion_transptr"/>
</dbReference>
<sequence>MAVLELDRIVLGGTARTRDDAIREAGAALVAAGAVEPAYVDAMFDRENTVSTYMGNYLAIPHGTNDAKDSIKSSALSIIRYDEPIDWDGNEVRFVVGIAGLNNEHLEILSKLAIVFSEEDEVQKLLDAGSAQEVYTLLGDVNED</sequence>
<dbReference type="InterPro" id="IPR050893">
    <property type="entry name" value="Sugar_PTS"/>
</dbReference>
<dbReference type="Gene3D" id="3.40.930.10">
    <property type="entry name" value="Mannitol-specific EII, Chain A"/>
    <property type="match status" value="1"/>
</dbReference>
<dbReference type="PROSITE" id="PS51094">
    <property type="entry name" value="PTS_EIIA_TYPE_2"/>
    <property type="match status" value="1"/>
</dbReference>
<dbReference type="SUPFAM" id="SSF55804">
    <property type="entry name" value="Phoshotransferase/anion transport protein"/>
    <property type="match status" value="1"/>
</dbReference>
<dbReference type="CDD" id="cd00211">
    <property type="entry name" value="PTS_IIA_fru"/>
    <property type="match status" value="1"/>
</dbReference>
<evidence type="ECO:0000256" key="6">
    <source>
        <dbReference type="ARBA" id="ARBA00022679"/>
    </source>
</evidence>
<name>A0A2V1HWY3_9MICO</name>
<comment type="caution">
    <text evidence="13">The sequence shown here is derived from an EMBL/GenBank/DDBJ whole genome shotgun (WGS) entry which is preliminary data.</text>
</comment>
<keyword evidence="5" id="KW-0762">Sugar transport</keyword>
<dbReference type="GO" id="GO:0016301">
    <property type="term" value="F:kinase activity"/>
    <property type="evidence" value="ECO:0007669"/>
    <property type="project" value="UniProtKB-KW"/>
</dbReference>
<keyword evidence="4" id="KW-0597">Phosphoprotein</keyword>
<dbReference type="PANTHER" id="PTHR30181">
    <property type="entry name" value="MANNITOL PERMEASE IIC COMPONENT"/>
    <property type="match status" value="1"/>
</dbReference>
<dbReference type="AlphaFoldDB" id="A0A2V1HWY3"/>
<evidence type="ECO:0000256" key="4">
    <source>
        <dbReference type="ARBA" id="ARBA00022553"/>
    </source>
</evidence>
<keyword evidence="14" id="KW-1185">Reference proteome</keyword>
<evidence type="ECO:0000256" key="11">
    <source>
        <dbReference type="ARBA" id="ARBA00030962"/>
    </source>
</evidence>
<evidence type="ECO:0000256" key="7">
    <source>
        <dbReference type="ARBA" id="ARBA00022683"/>
    </source>
</evidence>
<evidence type="ECO:0000256" key="8">
    <source>
        <dbReference type="ARBA" id="ARBA00022777"/>
    </source>
</evidence>
<evidence type="ECO:0000313" key="14">
    <source>
        <dbReference type="Proteomes" id="UP000244893"/>
    </source>
</evidence>
<dbReference type="GO" id="GO:0009401">
    <property type="term" value="P:phosphoenolpyruvate-dependent sugar phosphotransferase system"/>
    <property type="evidence" value="ECO:0007669"/>
    <property type="project" value="UniProtKB-KW"/>
</dbReference>
<dbReference type="GO" id="GO:0005886">
    <property type="term" value="C:plasma membrane"/>
    <property type="evidence" value="ECO:0007669"/>
    <property type="project" value="TreeGrafter"/>
</dbReference>
<evidence type="ECO:0000256" key="2">
    <source>
        <dbReference type="ARBA" id="ARBA00014783"/>
    </source>
</evidence>